<dbReference type="PANTHER" id="PTHR37451:SF1">
    <property type="entry name" value="MARVEL DOMAIN-CONTAINING PROTEIN"/>
    <property type="match status" value="1"/>
</dbReference>
<organism evidence="8 9">
    <name type="scientific">Knufia fluminis</name>
    <dbReference type="NCBI Taxonomy" id="191047"/>
    <lineage>
        <taxon>Eukaryota</taxon>
        <taxon>Fungi</taxon>
        <taxon>Dikarya</taxon>
        <taxon>Ascomycota</taxon>
        <taxon>Pezizomycotina</taxon>
        <taxon>Eurotiomycetes</taxon>
        <taxon>Chaetothyriomycetidae</taxon>
        <taxon>Chaetothyriales</taxon>
        <taxon>Trichomeriaceae</taxon>
        <taxon>Knufia</taxon>
    </lineage>
</organism>
<dbReference type="PANTHER" id="PTHR37451">
    <property type="entry name" value="MARVEL DOMAIN"/>
    <property type="match status" value="1"/>
</dbReference>
<accession>A0AAN8IKH3</accession>
<feature type="domain" description="MARVEL" evidence="7">
    <location>
        <begin position="6"/>
        <end position="134"/>
    </location>
</feature>
<dbReference type="EMBL" id="JAKLMC020000022">
    <property type="protein sequence ID" value="KAK5951157.1"/>
    <property type="molecule type" value="Genomic_DNA"/>
</dbReference>
<evidence type="ECO:0000256" key="1">
    <source>
        <dbReference type="ARBA" id="ARBA00004141"/>
    </source>
</evidence>
<evidence type="ECO:0000313" key="9">
    <source>
        <dbReference type="Proteomes" id="UP001316803"/>
    </source>
</evidence>
<comment type="caution">
    <text evidence="8">The sequence shown here is derived from an EMBL/GenBank/DDBJ whole genome shotgun (WGS) entry which is preliminary data.</text>
</comment>
<dbReference type="Proteomes" id="UP001316803">
    <property type="component" value="Unassembled WGS sequence"/>
</dbReference>
<protein>
    <recommendedName>
        <fullName evidence="7">MARVEL domain-containing protein</fullName>
    </recommendedName>
</protein>
<name>A0AAN8IKH3_9EURO</name>
<keyword evidence="4 6" id="KW-0472">Membrane</keyword>
<evidence type="ECO:0000256" key="6">
    <source>
        <dbReference type="SAM" id="Phobius"/>
    </source>
</evidence>
<dbReference type="Pfam" id="PF01284">
    <property type="entry name" value="MARVEL"/>
    <property type="match status" value="1"/>
</dbReference>
<evidence type="ECO:0000259" key="7">
    <source>
        <dbReference type="Pfam" id="PF01284"/>
    </source>
</evidence>
<evidence type="ECO:0000256" key="3">
    <source>
        <dbReference type="ARBA" id="ARBA00022989"/>
    </source>
</evidence>
<gene>
    <name evidence="8" type="ORF">OHC33_007910</name>
</gene>
<keyword evidence="2 6" id="KW-0812">Transmembrane</keyword>
<dbReference type="AlphaFoldDB" id="A0AAN8IKH3"/>
<evidence type="ECO:0000256" key="2">
    <source>
        <dbReference type="ARBA" id="ARBA00022692"/>
    </source>
</evidence>
<feature type="transmembrane region" description="Helical" evidence="6">
    <location>
        <begin position="114"/>
        <end position="136"/>
    </location>
</feature>
<evidence type="ECO:0000256" key="5">
    <source>
        <dbReference type="SAM" id="MobiDB-lite"/>
    </source>
</evidence>
<evidence type="ECO:0000256" key="4">
    <source>
        <dbReference type="ARBA" id="ARBA00023136"/>
    </source>
</evidence>
<comment type="subcellular location">
    <subcellularLocation>
        <location evidence="1">Membrane</location>
        <topology evidence="1">Multi-pass membrane protein</topology>
    </subcellularLocation>
</comment>
<dbReference type="InterPro" id="IPR008253">
    <property type="entry name" value="Marvel"/>
</dbReference>
<evidence type="ECO:0000313" key="8">
    <source>
        <dbReference type="EMBL" id="KAK5951157.1"/>
    </source>
</evidence>
<feature type="transmembrane region" description="Helical" evidence="6">
    <location>
        <begin position="12"/>
        <end position="31"/>
    </location>
</feature>
<sequence>MAVDLIIILRTAQVLFSLITLGLNASVIHHFNTHQYPNGPPGYTIFLVFTSTWTLLISIPYTTFAPPYFPAYINRWASLAFELLTTVFWFAGWIAGAVWLGSLDTCGGLICHNAQAGVVFSALIWLCFCLMCYFPIKYCFLYGEHASGAGRWSLGMSGAKRITRVRMRREKNNLVDVRAEREQEGGATGFVTKMKRAVRETMEVVKVRTGNVLAEWQTKAGRNESIVGNQEMRQHGHDQNTAAGSMGSRTYGYGARSVSPEGAHMV</sequence>
<reference evidence="8 9" key="1">
    <citation type="submission" date="2022-12" db="EMBL/GenBank/DDBJ databases">
        <title>Genomic features and morphological characterization of a novel Knufia sp. strain isolated from spacecraft assembly facility.</title>
        <authorList>
            <person name="Teixeira M."/>
            <person name="Chander A.M."/>
            <person name="Stajich J.E."/>
            <person name="Venkateswaran K."/>
        </authorList>
    </citation>
    <scope>NUCLEOTIDE SEQUENCE [LARGE SCALE GENOMIC DNA]</scope>
    <source>
        <strain evidence="8 9">FJI-L2-BK-P2</strain>
    </source>
</reference>
<keyword evidence="9" id="KW-1185">Reference proteome</keyword>
<feature type="region of interest" description="Disordered" evidence="5">
    <location>
        <begin position="237"/>
        <end position="266"/>
    </location>
</feature>
<dbReference type="GO" id="GO:0016020">
    <property type="term" value="C:membrane"/>
    <property type="evidence" value="ECO:0007669"/>
    <property type="project" value="UniProtKB-SubCell"/>
</dbReference>
<proteinExistence type="predicted"/>
<keyword evidence="3 6" id="KW-1133">Transmembrane helix</keyword>
<feature type="transmembrane region" description="Helical" evidence="6">
    <location>
        <begin position="43"/>
        <end position="64"/>
    </location>
</feature>
<feature type="transmembrane region" description="Helical" evidence="6">
    <location>
        <begin position="76"/>
        <end position="102"/>
    </location>
</feature>